<dbReference type="InterPro" id="IPR036962">
    <property type="entry name" value="Glyco_hydro_3_N_sf"/>
</dbReference>
<dbReference type="InterPro" id="IPR017853">
    <property type="entry name" value="GH"/>
</dbReference>
<dbReference type="PRINTS" id="PR00133">
    <property type="entry name" value="GLHYDRLASE3"/>
</dbReference>
<dbReference type="GO" id="GO:0009044">
    <property type="term" value="F:xylan 1,4-beta-xylosidase activity"/>
    <property type="evidence" value="ECO:0007669"/>
    <property type="project" value="InterPro"/>
</dbReference>
<dbReference type="Gene3D" id="3.40.50.1700">
    <property type="entry name" value="Glycoside hydrolase family 3 C-terminal domain"/>
    <property type="match status" value="1"/>
</dbReference>
<dbReference type="GO" id="GO:0031222">
    <property type="term" value="P:arabinan catabolic process"/>
    <property type="evidence" value="ECO:0007669"/>
    <property type="project" value="TreeGrafter"/>
</dbReference>
<feature type="region of interest" description="Disordered" evidence="4">
    <location>
        <begin position="700"/>
        <end position="726"/>
    </location>
</feature>
<dbReference type="SMART" id="SM01217">
    <property type="entry name" value="Fn3_like"/>
    <property type="match status" value="1"/>
</dbReference>
<proteinExistence type="inferred from homology"/>
<dbReference type="SUPFAM" id="SSF50405">
    <property type="entry name" value="Actin-crosslinking proteins"/>
    <property type="match status" value="1"/>
</dbReference>
<keyword evidence="7" id="KW-1185">Reference proteome</keyword>
<keyword evidence="2" id="KW-0732">Signal</keyword>
<dbReference type="SUPFAM" id="SSF52279">
    <property type="entry name" value="Beta-D-glucan exohydrolase, C-terminal domain"/>
    <property type="match status" value="1"/>
</dbReference>
<comment type="similarity">
    <text evidence="1">Belongs to the glycosyl hydrolase 3 family.</text>
</comment>
<dbReference type="Gene3D" id="2.60.120.380">
    <property type="match status" value="1"/>
</dbReference>
<dbReference type="GO" id="GO:0045493">
    <property type="term" value="P:xylan catabolic process"/>
    <property type="evidence" value="ECO:0007669"/>
    <property type="project" value="InterPro"/>
</dbReference>
<dbReference type="SUPFAM" id="SSF51445">
    <property type="entry name" value="(Trans)glycosidases"/>
    <property type="match status" value="1"/>
</dbReference>
<feature type="compositionally biased region" description="Basic and acidic residues" evidence="4">
    <location>
        <begin position="714"/>
        <end position="726"/>
    </location>
</feature>
<evidence type="ECO:0000313" key="6">
    <source>
        <dbReference type="EMBL" id="RZU63646.1"/>
    </source>
</evidence>
<dbReference type="InterPro" id="IPR013783">
    <property type="entry name" value="Ig-like_fold"/>
</dbReference>
<dbReference type="Pfam" id="PF01915">
    <property type="entry name" value="Glyco_hydro_3_C"/>
    <property type="match status" value="1"/>
</dbReference>
<dbReference type="InterPro" id="IPR002772">
    <property type="entry name" value="Glyco_hydro_3_C"/>
</dbReference>
<name>A0A4V6MGH2_9MICC</name>
<comment type="caution">
    <text evidence="6">The sequence shown here is derived from an EMBL/GenBank/DDBJ whole genome shotgun (WGS) entry which is preliminary data.</text>
</comment>
<dbReference type="GO" id="GO:0046556">
    <property type="term" value="F:alpha-L-arabinofuranosidase activity"/>
    <property type="evidence" value="ECO:0007669"/>
    <property type="project" value="TreeGrafter"/>
</dbReference>
<dbReference type="InterPro" id="IPR026891">
    <property type="entry name" value="Fn3-like"/>
</dbReference>
<dbReference type="PANTHER" id="PTHR42721:SF3">
    <property type="entry name" value="BETA-D-XYLOSIDASE 5-RELATED"/>
    <property type="match status" value="1"/>
</dbReference>
<dbReference type="Gene3D" id="2.60.40.10">
    <property type="entry name" value="Immunoglobulins"/>
    <property type="match status" value="1"/>
</dbReference>
<dbReference type="CDD" id="cd23343">
    <property type="entry name" value="beta-trefoil_FSCN_BglX-like"/>
    <property type="match status" value="1"/>
</dbReference>
<evidence type="ECO:0000256" key="3">
    <source>
        <dbReference type="ARBA" id="ARBA00022801"/>
    </source>
</evidence>
<feature type="domain" description="Fibronectin type III-like" evidence="5">
    <location>
        <begin position="746"/>
        <end position="831"/>
    </location>
</feature>
<sequence>MTSGTSINDLLTAMTRDEKLAMLHQHSPPIERLGLGRFHTGCEALHGVAWLGEATVFPQPVGLAATWDPELLRRIGEAASIEVRAKRAVDPSVSLNVWAPVVNTLRHPLWGRNEEGYSEDPDLTAELGAAYSRGLRGEDPHVWRTVPTLKHFLAYNNETDRSVTSSHLPPQTLREFELPAHFHAVASGWVGSVMPSYNLVNGRPAHLCAELMDELRDAAAVELAICSDAAAPSFMVDLQRFYATHAESHAAALTAGVDSYTDHDSDAKPTIQAFTEALDQGLISEFDIDRAVRRVLLIRERSGEFTPETDPYRDIGPADIDTPEHRDLAREAAGRGVVVLENRESAGARALPLVSRDATTPASIAVIGTFADHLVHDWYSGTPPYHVTLAAALRERFPEAQIRVADGADRVALRSVDADRYVEATGAEAKLAATATTATPAAQFDVTDWGHGTVTLRSVSTGKLLSGGDWIVSASAGRVGGWVAQETFRLVTGADGTSTLQHVGSGKWVRILDNGLLTVEADRESAARFVLRVLRSGAAAAADACVGAERVIVAVGNDPHIDGRETQDRPDLELPQQSRELWNTAVESGAAPVLVIVSSYPYNIAPLVPDASAVVWSCHAGQELGHGLVDVLAGDREPEGRLAQTWWESPEDAGNLLDYDVVTSSATYRYSSAAPIYPLGHGLTYSRVDYESIELDRPRLTAPEPTTTHVPARRAPDDDAGSRTVDHEATTAAVTVRNTGDRPAHELVAVWVRAPRLTVRAPEIRLAGYRRVQLAPGERRTVTVPVHAGLLAVWDVAADPVDFRTRQAPVSTRGAFVVQAGTYRVVSGPDAGTPVVTSNVTIDGPQPGVRRPDILEAAAAHAFDSVVTGALSRVAGECLDVQPHRQRGWARFDRVQLHGRSRITAVLARSGHGRSAATIRVRPSGTDQAWTEIAHLQLPSADPDPYEWHDAGADLTHGNLPAAATLDLQVELIAGTRLAALRFD</sequence>
<reference evidence="6 7" key="1">
    <citation type="submission" date="2019-02" db="EMBL/GenBank/DDBJ databases">
        <title>Sequencing the genomes of 1000 actinobacteria strains.</title>
        <authorList>
            <person name="Klenk H.-P."/>
        </authorList>
    </citation>
    <scope>NUCLEOTIDE SEQUENCE [LARGE SCALE GENOMIC DNA]</scope>
    <source>
        <strain evidence="6 7">DSM 17364</strain>
    </source>
</reference>
<dbReference type="InterPro" id="IPR044993">
    <property type="entry name" value="BXL"/>
</dbReference>
<dbReference type="AlphaFoldDB" id="A0A4V6MGH2"/>
<dbReference type="Proteomes" id="UP000292685">
    <property type="component" value="Unassembled WGS sequence"/>
</dbReference>
<gene>
    <name evidence="6" type="ORF">EV380_3270</name>
</gene>
<dbReference type="Pfam" id="PF00933">
    <property type="entry name" value="Glyco_hydro_3"/>
    <property type="match status" value="1"/>
</dbReference>
<keyword evidence="3" id="KW-0378">Hydrolase</keyword>
<dbReference type="InterPro" id="IPR001764">
    <property type="entry name" value="Glyco_hydro_3_N"/>
</dbReference>
<evidence type="ECO:0000313" key="7">
    <source>
        <dbReference type="Proteomes" id="UP000292685"/>
    </source>
</evidence>
<accession>A0A4V6MGH2</accession>
<dbReference type="PANTHER" id="PTHR42721">
    <property type="entry name" value="SUGAR HYDROLASE-RELATED"/>
    <property type="match status" value="1"/>
</dbReference>
<evidence type="ECO:0000259" key="5">
    <source>
        <dbReference type="SMART" id="SM01217"/>
    </source>
</evidence>
<dbReference type="InterPro" id="IPR036881">
    <property type="entry name" value="Glyco_hydro_3_C_sf"/>
</dbReference>
<evidence type="ECO:0000256" key="4">
    <source>
        <dbReference type="SAM" id="MobiDB-lite"/>
    </source>
</evidence>
<dbReference type="Gene3D" id="3.20.20.300">
    <property type="entry name" value="Glycoside hydrolase, family 3, N-terminal domain"/>
    <property type="match status" value="1"/>
</dbReference>
<evidence type="ECO:0000256" key="2">
    <source>
        <dbReference type="ARBA" id="ARBA00022729"/>
    </source>
</evidence>
<protein>
    <submittedName>
        <fullName evidence="6">Beta-glucosidase</fullName>
    </submittedName>
</protein>
<dbReference type="Pfam" id="PF14310">
    <property type="entry name" value="Fn3-like"/>
    <property type="match status" value="1"/>
</dbReference>
<dbReference type="InterPro" id="IPR008999">
    <property type="entry name" value="Actin-crosslinking"/>
</dbReference>
<dbReference type="EMBL" id="SHLA01000001">
    <property type="protein sequence ID" value="RZU63646.1"/>
    <property type="molecule type" value="Genomic_DNA"/>
</dbReference>
<evidence type="ECO:0000256" key="1">
    <source>
        <dbReference type="ARBA" id="ARBA00005336"/>
    </source>
</evidence>
<dbReference type="RefSeq" id="WP_242607669.1">
    <property type="nucleotide sequence ID" value="NZ_SHLA01000001.1"/>
</dbReference>
<organism evidence="6 7">
    <name type="scientific">Zhihengliuella halotolerans</name>
    <dbReference type="NCBI Taxonomy" id="370736"/>
    <lineage>
        <taxon>Bacteria</taxon>
        <taxon>Bacillati</taxon>
        <taxon>Actinomycetota</taxon>
        <taxon>Actinomycetes</taxon>
        <taxon>Micrococcales</taxon>
        <taxon>Micrococcaceae</taxon>
        <taxon>Zhihengliuella</taxon>
    </lineage>
</organism>